<evidence type="ECO:0000256" key="3">
    <source>
        <dbReference type="ARBA" id="ARBA00022692"/>
    </source>
</evidence>
<dbReference type="Proteomes" id="UP000614601">
    <property type="component" value="Unassembled WGS sequence"/>
</dbReference>
<evidence type="ECO:0000256" key="2">
    <source>
        <dbReference type="ARBA" id="ARBA00006166"/>
    </source>
</evidence>
<dbReference type="AlphaFoldDB" id="A0A811KK62"/>
<proteinExistence type="inferred from homology"/>
<feature type="region of interest" description="Disordered" evidence="6">
    <location>
        <begin position="873"/>
        <end position="904"/>
    </location>
</feature>
<evidence type="ECO:0000256" key="7">
    <source>
        <dbReference type="SAM" id="Phobius"/>
    </source>
</evidence>
<evidence type="ECO:0000259" key="11">
    <source>
        <dbReference type="Pfam" id="PF23487"/>
    </source>
</evidence>
<dbReference type="InterPro" id="IPR055423">
    <property type="entry name" value="Ig_TMEM132_5th"/>
</dbReference>
<keyword evidence="4 7" id="KW-1133">Transmembrane helix</keyword>
<dbReference type="Pfam" id="PF23487">
    <property type="entry name" value="Ig_TMEM132_6th"/>
    <property type="match status" value="1"/>
</dbReference>
<keyword evidence="5 7" id="KW-0472">Membrane</keyword>
<evidence type="ECO:0000256" key="6">
    <source>
        <dbReference type="SAM" id="MobiDB-lite"/>
    </source>
</evidence>
<keyword evidence="13" id="KW-1185">Reference proteome</keyword>
<dbReference type="EMBL" id="CAJFCW020000003">
    <property type="protein sequence ID" value="CAG9105387.1"/>
    <property type="molecule type" value="Genomic_DNA"/>
</dbReference>
<feature type="signal peptide" evidence="8">
    <location>
        <begin position="1"/>
        <end position="23"/>
    </location>
</feature>
<organism evidence="12 13">
    <name type="scientific">Bursaphelenchus okinawaensis</name>
    <dbReference type="NCBI Taxonomy" id="465554"/>
    <lineage>
        <taxon>Eukaryota</taxon>
        <taxon>Metazoa</taxon>
        <taxon>Ecdysozoa</taxon>
        <taxon>Nematoda</taxon>
        <taxon>Chromadorea</taxon>
        <taxon>Rhabditida</taxon>
        <taxon>Tylenchina</taxon>
        <taxon>Tylenchomorpha</taxon>
        <taxon>Aphelenchoidea</taxon>
        <taxon>Aphelenchoididae</taxon>
        <taxon>Bursaphelenchus</taxon>
    </lineage>
</organism>
<reference evidence="12" key="1">
    <citation type="submission" date="2020-09" db="EMBL/GenBank/DDBJ databases">
        <authorList>
            <person name="Kikuchi T."/>
        </authorList>
    </citation>
    <scope>NUCLEOTIDE SEQUENCE</scope>
    <source>
        <strain evidence="12">SH1</strain>
    </source>
</reference>
<dbReference type="Pfam" id="PF16070">
    <property type="entry name" value="Ig_TMEM132_4th"/>
    <property type="match status" value="1"/>
</dbReference>
<dbReference type="Pfam" id="PF23486">
    <property type="entry name" value="Ig_TMEM132_5th"/>
    <property type="match status" value="1"/>
</dbReference>
<feature type="chain" id="PRO_5035595106" description="TMEM132 domain-containing protein" evidence="8">
    <location>
        <begin position="24"/>
        <end position="1143"/>
    </location>
</feature>
<accession>A0A811KK62</accession>
<evidence type="ECO:0000256" key="8">
    <source>
        <dbReference type="SAM" id="SignalP"/>
    </source>
</evidence>
<evidence type="ECO:0000259" key="10">
    <source>
        <dbReference type="Pfam" id="PF23486"/>
    </source>
</evidence>
<feature type="domain" description="Transmembrane protein TMEM132 sixth" evidence="11">
    <location>
        <begin position="628"/>
        <end position="740"/>
    </location>
</feature>
<dbReference type="InterPro" id="IPR031437">
    <property type="entry name" value="Ig_TMEM132_4th"/>
</dbReference>
<dbReference type="Proteomes" id="UP000783686">
    <property type="component" value="Unassembled WGS sequence"/>
</dbReference>
<name>A0A811KK62_9BILA</name>
<feature type="region of interest" description="Disordered" evidence="6">
    <location>
        <begin position="1123"/>
        <end position="1143"/>
    </location>
</feature>
<comment type="subcellular location">
    <subcellularLocation>
        <location evidence="1">Membrane</location>
        <topology evidence="1">Single-pass type I membrane protein</topology>
    </subcellularLocation>
</comment>
<dbReference type="InterPro" id="IPR055424">
    <property type="entry name" value="Ig_TMEM132_6th"/>
</dbReference>
<evidence type="ECO:0000256" key="1">
    <source>
        <dbReference type="ARBA" id="ARBA00004479"/>
    </source>
</evidence>
<feature type="compositionally biased region" description="Basic and acidic residues" evidence="6">
    <location>
        <begin position="1134"/>
        <end position="1143"/>
    </location>
</feature>
<protein>
    <recommendedName>
        <fullName evidence="14">TMEM132 domain-containing protein</fullName>
    </recommendedName>
</protein>
<dbReference type="GO" id="GO:0016020">
    <property type="term" value="C:membrane"/>
    <property type="evidence" value="ECO:0007669"/>
    <property type="project" value="UniProtKB-SubCell"/>
</dbReference>
<sequence length="1143" mass="127920">MRESYPFALPFLFLLVTSQNVQLSPPSGAFVLRRSDEKPNPYFSSLPNSTEITELYLQNGCAFNADQTVSQRMGGRSFYEHLFPAAQNLHCTVNVKLAKEKIYLDRPFVDIVVLRDPVWTSLFKHRLCVTVQLTNQAGASVAGSCIFHERHPNKHSCLIRQVVPFSWFQIKAGNEKKEQIVSVSYSVKRQCSSPEFPLFGQRLKLMSSVSTLTTFVTSKQDVGHITVFARPNITFATESMSSLVFGFKRNSTTNNSTEIDKLNVRFYVDDRFEVISTSALDPRAWRVRVETISEPKKFTMFQLSYNGRETLDDNWDQHIFAVLLKLRNRIDSIIRPNQTTQTQIQFLWNVEFDTETDILSKPADKDNKLVVKPAYYKVSKTINIGSDAPYALVPVSKSNDLINTAVLTGVQVSTSMRVYVVTEAGQLQDITDKCHCQSTEARIIKVSPTCTSVYVDGSELRGRSSVNIGVMFKNMSAKASFVVWYPKLPITVWVADRNLNAVSDWRIAGWENFGSRRKRKAAQSVCEDRYQQTEVRVLAAFHIVDEETGEKSYLSGSHDLFFDVTQISQQRLHSSNPAIVSIRRKDGRVLAIGHHPGQARLAIKSVTGSEVEYGTVDVVVSKDTVSAVQLFVRVIADVQLELQSKPAIPFQFELVARTNGLLAQKFQHATLEIFIFYSDGQKELLSDVDTNFYSLSIYTTDENALKIGQQRGTSNVELVLLDDKPDIKLTVEMRAPKVCDDPDLPSLAAGMTPLDTGVKSAVLKTQHIYVDSAEKIQMNVTNQQPDTSDSSMGLQPLLVVLLLLILIVGLYHVITGHFRGFHNGYEKLVMPLLARLSSNGSLVSENVGEGENTSKEFVWLPRSQIDSMSVNSRFSQKSTMNVTNGTNSSNSSSSSSGNGTNRSVSVSYRGSEISIFISPQTKGGVSVNEEQRQLQQASWRSTNGRTNRVRRQNAYGFQIPRLNEGAVSVHDRLSESNYVGKYGNVAHNSLNARIIRRSSDHMPFAEDFASVKQRGALRKDMYNITAPRFNRTNSSSNQICDRQQIPSYLRHSAHQLPSYGKRDRPNGLMYGSASSYVPSIVKDKYSEYDLGMGSDSSPEEMTPPPTLAPHYFQSWMTAGSIEKLPRASVSPRKPNCDLRETVA</sequence>
<comment type="similarity">
    <text evidence="2">Belongs to the TMEM132 family.</text>
</comment>
<gene>
    <name evidence="12" type="ORF">BOKJ2_LOCUS6453</name>
</gene>
<comment type="caution">
    <text evidence="12">The sequence shown here is derived from an EMBL/GenBank/DDBJ whole genome shotgun (WGS) entry which is preliminary data.</text>
</comment>
<evidence type="ECO:0000256" key="5">
    <source>
        <dbReference type="ARBA" id="ARBA00023136"/>
    </source>
</evidence>
<feature type="compositionally biased region" description="Low complexity" evidence="6">
    <location>
        <begin position="881"/>
        <end position="904"/>
    </location>
</feature>
<dbReference type="OrthoDB" id="10026202at2759"/>
<evidence type="ECO:0000313" key="12">
    <source>
        <dbReference type="EMBL" id="CAD5216158.1"/>
    </source>
</evidence>
<evidence type="ECO:0000256" key="4">
    <source>
        <dbReference type="ARBA" id="ARBA00022989"/>
    </source>
</evidence>
<dbReference type="EMBL" id="CAJFDH010000003">
    <property type="protein sequence ID" value="CAD5216158.1"/>
    <property type="molecule type" value="Genomic_DNA"/>
</dbReference>
<keyword evidence="3 7" id="KW-0812">Transmembrane</keyword>
<feature type="transmembrane region" description="Helical" evidence="7">
    <location>
        <begin position="793"/>
        <end position="814"/>
    </location>
</feature>
<evidence type="ECO:0008006" key="14">
    <source>
        <dbReference type="Google" id="ProtNLM"/>
    </source>
</evidence>
<feature type="domain" description="Transmembrane protein TMEM132 fifth" evidence="10">
    <location>
        <begin position="492"/>
        <end position="625"/>
    </location>
</feature>
<feature type="domain" description="Transmembrane protein family 132 fourth" evidence="9">
    <location>
        <begin position="391"/>
        <end position="488"/>
    </location>
</feature>
<dbReference type="PANTHER" id="PTHR13388">
    <property type="entry name" value="DETONATOR, ISOFORM E"/>
    <property type="match status" value="1"/>
</dbReference>
<evidence type="ECO:0000259" key="9">
    <source>
        <dbReference type="Pfam" id="PF16070"/>
    </source>
</evidence>
<keyword evidence="8" id="KW-0732">Signal</keyword>
<evidence type="ECO:0000313" key="13">
    <source>
        <dbReference type="Proteomes" id="UP000614601"/>
    </source>
</evidence>
<dbReference type="PANTHER" id="PTHR13388:SF11">
    <property type="entry name" value="DETONATOR, ISOFORM E"/>
    <property type="match status" value="1"/>
</dbReference>
<dbReference type="InterPro" id="IPR026307">
    <property type="entry name" value="TMEM132"/>
</dbReference>